<evidence type="ECO:0000313" key="2">
    <source>
        <dbReference type="Proteomes" id="UP000326380"/>
    </source>
</evidence>
<protein>
    <submittedName>
        <fullName evidence="1">Uncharacterized protein</fullName>
    </submittedName>
</protein>
<dbReference type="Proteomes" id="UP000326380">
    <property type="component" value="Unassembled WGS sequence"/>
</dbReference>
<evidence type="ECO:0000313" key="1">
    <source>
        <dbReference type="EMBL" id="KAA9327173.1"/>
    </source>
</evidence>
<comment type="caution">
    <text evidence="1">The sequence shown here is derived from an EMBL/GenBank/DDBJ whole genome shotgun (WGS) entry which is preliminary data.</text>
</comment>
<sequence length="171" mass="19939">MQIDFHKSIKAGYLLQKWSLGAVLEYFFYAFLPLTWLPVTLLAWLIPTGYPNMNLLVALVLLAAVWAWYGRSLSLMHRLIRIESSLTQPALQLWLKKQFPHWYLEQQTHQLWCLQEPKNNYLYILITPRAIYANLYSLGRGGVPSPFNARANYKHMGQLKQALESERGESE</sequence>
<dbReference type="AlphaFoldDB" id="A0A7L4ZRR3"/>
<name>A0A7L4ZRR3_9BACT</name>
<proteinExistence type="predicted"/>
<dbReference type="EMBL" id="VTWU01000007">
    <property type="protein sequence ID" value="KAA9327173.1"/>
    <property type="molecule type" value="Genomic_DNA"/>
</dbReference>
<reference evidence="1 2" key="1">
    <citation type="submission" date="2019-09" db="EMBL/GenBank/DDBJ databases">
        <title>Genome sequence of Hymenobacter sp. M3.</title>
        <authorList>
            <person name="Srinivasan S."/>
        </authorList>
    </citation>
    <scope>NUCLEOTIDE SEQUENCE [LARGE SCALE GENOMIC DNA]</scope>
    <source>
        <strain evidence="1 2">M3</strain>
    </source>
</reference>
<keyword evidence="2" id="KW-1185">Reference proteome</keyword>
<organism evidence="1 2">
    <name type="scientific">Hymenobacter busanensis</name>
    <dbReference type="NCBI Taxonomy" id="2607656"/>
    <lineage>
        <taxon>Bacteria</taxon>
        <taxon>Pseudomonadati</taxon>
        <taxon>Bacteroidota</taxon>
        <taxon>Cytophagia</taxon>
        <taxon>Cytophagales</taxon>
        <taxon>Hymenobacteraceae</taxon>
        <taxon>Hymenobacter</taxon>
    </lineage>
</organism>
<dbReference type="RefSeq" id="WP_151080403.1">
    <property type="nucleotide sequence ID" value="NZ_CP047647.1"/>
</dbReference>
<gene>
    <name evidence="1" type="ORF">F0P96_18220</name>
</gene>
<accession>A0A7L4ZRR3</accession>